<dbReference type="EMBL" id="KI669508">
    <property type="protein sequence ID" value="OCF32445.1"/>
    <property type="molecule type" value="Genomic_DNA"/>
</dbReference>
<reference evidence="2 3" key="1">
    <citation type="submission" date="2013-07" db="EMBL/GenBank/DDBJ databases">
        <title>The Genome Sequence of Cryptococcus heveanensis BCC8398.</title>
        <authorList>
            <consortium name="The Broad Institute Genome Sequencing Platform"/>
            <person name="Cuomo C."/>
            <person name="Litvintseva A."/>
            <person name="Chen Y."/>
            <person name="Heitman J."/>
            <person name="Sun S."/>
            <person name="Springer D."/>
            <person name="Dromer F."/>
            <person name="Young S.K."/>
            <person name="Zeng Q."/>
            <person name="Gargeya S."/>
            <person name="Fitzgerald M."/>
            <person name="Abouelleil A."/>
            <person name="Alvarado L."/>
            <person name="Berlin A.M."/>
            <person name="Chapman S.B."/>
            <person name="Dewar J."/>
            <person name="Goldberg J."/>
            <person name="Griggs A."/>
            <person name="Gujja S."/>
            <person name="Hansen M."/>
            <person name="Howarth C."/>
            <person name="Imamovic A."/>
            <person name="Larimer J."/>
            <person name="McCowan C."/>
            <person name="Murphy C."/>
            <person name="Pearson M."/>
            <person name="Priest M."/>
            <person name="Roberts A."/>
            <person name="Saif S."/>
            <person name="Shea T."/>
            <person name="Sykes S."/>
            <person name="Wortman J."/>
            <person name="Nusbaum C."/>
            <person name="Birren B."/>
        </authorList>
    </citation>
    <scope>NUCLEOTIDE SEQUENCE [LARGE SCALE GENOMIC DNA]</scope>
    <source>
        <strain evidence="2 3">BCC8398</strain>
    </source>
</reference>
<evidence type="ECO:0000313" key="2">
    <source>
        <dbReference type="EMBL" id="OCF32445.1"/>
    </source>
</evidence>
<dbReference type="Proteomes" id="UP000092666">
    <property type="component" value="Unassembled WGS sequence"/>
</dbReference>
<evidence type="ECO:0000313" key="3">
    <source>
        <dbReference type="Proteomes" id="UP000092666"/>
    </source>
</evidence>
<dbReference type="STRING" id="1296120.A0A1B9GNM6"/>
<proteinExistence type="predicted"/>
<keyword evidence="1" id="KW-0812">Transmembrane</keyword>
<name>A0A1B9GNM6_9TREE</name>
<keyword evidence="1" id="KW-1133">Transmembrane helix</keyword>
<organism evidence="2 3">
    <name type="scientific">Kwoniella heveanensis BCC8398</name>
    <dbReference type="NCBI Taxonomy" id="1296120"/>
    <lineage>
        <taxon>Eukaryota</taxon>
        <taxon>Fungi</taxon>
        <taxon>Dikarya</taxon>
        <taxon>Basidiomycota</taxon>
        <taxon>Agaricomycotina</taxon>
        <taxon>Tremellomycetes</taxon>
        <taxon>Tremellales</taxon>
        <taxon>Cryptococcaceae</taxon>
        <taxon>Kwoniella</taxon>
    </lineage>
</organism>
<feature type="transmembrane region" description="Helical" evidence="1">
    <location>
        <begin position="362"/>
        <end position="384"/>
    </location>
</feature>
<dbReference type="AlphaFoldDB" id="A0A1B9GNM6"/>
<evidence type="ECO:0000256" key="1">
    <source>
        <dbReference type="SAM" id="Phobius"/>
    </source>
</evidence>
<keyword evidence="1" id="KW-0472">Membrane</keyword>
<protein>
    <submittedName>
        <fullName evidence="2">Uncharacterized protein</fullName>
    </submittedName>
</protein>
<reference evidence="3" key="2">
    <citation type="submission" date="2013-12" db="EMBL/GenBank/DDBJ databases">
        <title>Evolution of pathogenesis and genome organization in the Tremellales.</title>
        <authorList>
            <person name="Cuomo C."/>
            <person name="Litvintseva A."/>
            <person name="Heitman J."/>
            <person name="Chen Y."/>
            <person name="Sun S."/>
            <person name="Springer D."/>
            <person name="Dromer F."/>
            <person name="Young S."/>
            <person name="Zeng Q."/>
            <person name="Chapman S."/>
            <person name="Gujja S."/>
            <person name="Saif S."/>
            <person name="Birren B."/>
        </authorList>
    </citation>
    <scope>NUCLEOTIDE SEQUENCE [LARGE SCALE GENOMIC DNA]</scope>
    <source>
        <strain evidence="3">BCC8398</strain>
    </source>
</reference>
<dbReference type="OrthoDB" id="2564485at2759"/>
<feature type="transmembrane region" description="Helical" evidence="1">
    <location>
        <begin position="21"/>
        <end position="41"/>
    </location>
</feature>
<keyword evidence="3" id="KW-1185">Reference proteome</keyword>
<accession>A0A1B9GNM6</accession>
<gene>
    <name evidence="2" type="ORF">I316_05871</name>
</gene>
<sequence length="434" mass="47450">MASIKEAIVFNVTRPFPFRRAFHIWSLIFALATLVIISVWASATAGYESVTVLGQSFNTTDNDHWYSPFLVRSSSLCEPAIFNPGSSFSTSNSVFTWKMESDLNNHGTINGYKGTSLSRCDVSYIYIDIDLTRVTVTTQAIAMCTDVEFPAQVRSEFVWSDDPNRASARLGWTSNNQLDTASHDAVDILFALGDLAGDLWKRLRAIYRASEQQGSIALGFSAVSAYSCAIAEDHDGCFQLHPHYNVSDTFQLDSNLTVDHSPIDLELWQTPVDNFLLAYHSAIRYDLGSPMGSNIFSNATALSSQISSTDTTNANQTGILPALTGAETLIGYEALPLDPPKAAVIDTHFLCHVKQIKSPASFIVSVAGLSLSLFSSIWGAYILFMTLLIKRQIENQEANQASGGDTELGKDEITAASYEPVHTSDRGTDGYVLN</sequence>